<gene>
    <name evidence="1" type="ORF">J2S07_000650</name>
</gene>
<dbReference type="InterPro" id="IPR012674">
    <property type="entry name" value="Calycin"/>
</dbReference>
<dbReference type="EMBL" id="JAUSTU010000002">
    <property type="protein sequence ID" value="MDQ0154346.1"/>
    <property type="molecule type" value="Genomic_DNA"/>
</dbReference>
<dbReference type="RefSeq" id="WP_307148954.1">
    <property type="nucleotide sequence ID" value="NZ_JAUSTU010000002.1"/>
</dbReference>
<dbReference type="Proteomes" id="UP001231362">
    <property type="component" value="Unassembled WGS sequence"/>
</dbReference>
<dbReference type="Pfam" id="PF09148">
    <property type="entry name" value="DUF1934"/>
    <property type="match status" value="1"/>
</dbReference>
<comment type="caution">
    <text evidence="1">The sequence shown here is derived from an EMBL/GenBank/DDBJ whole genome shotgun (WGS) entry which is preliminary data.</text>
</comment>
<organism evidence="1 2">
    <name type="scientific">Anoxybacillus andreesenii</name>
    <dbReference type="NCBI Taxonomy" id="1325932"/>
    <lineage>
        <taxon>Bacteria</taxon>
        <taxon>Bacillati</taxon>
        <taxon>Bacillota</taxon>
        <taxon>Bacilli</taxon>
        <taxon>Bacillales</taxon>
        <taxon>Anoxybacillaceae</taxon>
        <taxon>Anoxybacillus</taxon>
    </lineage>
</organism>
<dbReference type="Gene3D" id="2.40.128.20">
    <property type="match status" value="1"/>
</dbReference>
<evidence type="ECO:0000313" key="2">
    <source>
        <dbReference type="Proteomes" id="UP001231362"/>
    </source>
</evidence>
<evidence type="ECO:0000313" key="1">
    <source>
        <dbReference type="EMBL" id="MDQ0154346.1"/>
    </source>
</evidence>
<name>A0ABT9V070_9BACL</name>
<accession>A0ABT9V070</accession>
<protein>
    <submittedName>
        <fullName evidence="1">Uncharacterized beta-barrel protein YwiB (DUF1934 family)</fullName>
    </submittedName>
</protein>
<dbReference type="SUPFAM" id="SSF50814">
    <property type="entry name" value="Lipocalins"/>
    <property type="match status" value="1"/>
</dbReference>
<reference evidence="1 2" key="1">
    <citation type="submission" date="2023-07" db="EMBL/GenBank/DDBJ databases">
        <title>Genomic Encyclopedia of Type Strains, Phase IV (KMG-IV): sequencing the most valuable type-strain genomes for metagenomic binning, comparative biology and taxonomic classification.</title>
        <authorList>
            <person name="Goeker M."/>
        </authorList>
    </citation>
    <scope>NUCLEOTIDE SEQUENCE [LARGE SCALE GENOMIC DNA]</scope>
    <source>
        <strain evidence="1 2">DSM 23948</strain>
    </source>
</reference>
<dbReference type="InterPro" id="IPR015231">
    <property type="entry name" value="DUF1934"/>
</dbReference>
<keyword evidence="2" id="KW-1185">Reference proteome</keyword>
<proteinExistence type="predicted"/>
<sequence length="147" mass="17001">MVRAVEQKSAKIRVKTTIWNDGENEAFELTTFGRYYEKNESIFLQYEEVIEEGTVKSIVKVSKKEALILRSGAVNMRMVFEEDKKHAGRYETPFGIMRIETMTKRLDHQVGSNTGSMDILYDLHMQGALAGTYHLEISFEEEKNEHC</sequence>